<name>A0A226DGS1_FOLCA</name>
<evidence type="ECO:0000256" key="2">
    <source>
        <dbReference type="ARBA" id="ARBA00022514"/>
    </source>
</evidence>
<feature type="transmembrane region" description="Helical" evidence="7">
    <location>
        <begin position="24"/>
        <end position="46"/>
    </location>
</feature>
<dbReference type="AlphaFoldDB" id="A0A226DGS1"/>
<feature type="compositionally biased region" description="Low complexity" evidence="6">
    <location>
        <begin position="201"/>
        <end position="212"/>
    </location>
</feature>
<organism evidence="8 9">
    <name type="scientific">Folsomia candida</name>
    <name type="common">Springtail</name>
    <dbReference type="NCBI Taxonomy" id="158441"/>
    <lineage>
        <taxon>Eukaryota</taxon>
        <taxon>Metazoa</taxon>
        <taxon>Ecdysozoa</taxon>
        <taxon>Arthropoda</taxon>
        <taxon>Hexapoda</taxon>
        <taxon>Collembola</taxon>
        <taxon>Entomobryomorpha</taxon>
        <taxon>Isotomoidea</taxon>
        <taxon>Isotomidae</taxon>
        <taxon>Proisotominae</taxon>
        <taxon>Folsomia</taxon>
    </lineage>
</organism>
<evidence type="ECO:0000256" key="3">
    <source>
        <dbReference type="ARBA" id="ARBA00022525"/>
    </source>
</evidence>
<keyword evidence="4" id="KW-1015">Disulfide bond</keyword>
<dbReference type="Proteomes" id="UP000198287">
    <property type="component" value="Unassembled WGS sequence"/>
</dbReference>
<evidence type="ECO:0000256" key="6">
    <source>
        <dbReference type="SAM" id="MobiDB-lite"/>
    </source>
</evidence>
<dbReference type="GO" id="GO:0005125">
    <property type="term" value="F:cytokine activity"/>
    <property type="evidence" value="ECO:0007669"/>
    <property type="project" value="UniProtKB-KW"/>
</dbReference>
<dbReference type="STRING" id="158441.A0A226DGS1"/>
<dbReference type="PANTHER" id="PTHR15151">
    <property type="entry name" value="PROTEIN EIGER"/>
    <property type="match status" value="1"/>
</dbReference>
<dbReference type="GO" id="GO:0005615">
    <property type="term" value="C:extracellular space"/>
    <property type="evidence" value="ECO:0007669"/>
    <property type="project" value="UniProtKB-KW"/>
</dbReference>
<keyword evidence="7" id="KW-1133">Transmembrane helix</keyword>
<accession>A0A226DGS1</accession>
<evidence type="ECO:0000256" key="5">
    <source>
        <dbReference type="ARBA" id="ARBA00023180"/>
    </source>
</evidence>
<feature type="compositionally biased region" description="Polar residues" evidence="6">
    <location>
        <begin position="221"/>
        <end position="231"/>
    </location>
</feature>
<dbReference type="PANTHER" id="PTHR15151:SF24">
    <property type="entry name" value="A PROLIFERATION-INDUCING LIGAND-LIKE PROTEIN-RELATED"/>
    <property type="match status" value="1"/>
</dbReference>
<evidence type="ECO:0000256" key="1">
    <source>
        <dbReference type="ARBA" id="ARBA00004613"/>
    </source>
</evidence>
<keyword evidence="5" id="KW-0325">Glycoprotein</keyword>
<evidence type="ECO:0000313" key="9">
    <source>
        <dbReference type="Proteomes" id="UP000198287"/>
    </source>
</evidence>
<protein>
    <submittedName>
        <fullName evidence="8">Ectodysplasin-A</fullName>
    </submittedName>
</protein>
<feature type="compositionally biased region" description="Polar residues" evidence="6">
    <location>
        <begin position="277"/>
        <end position="297"/>
    </location>
</feature>
<dbReference type="InterPro" id="IPR051748">
    <property type="entry name" value="TNF_Ligand_Superfamily"/>
</dbReference>
<keyword evidence="2" id="KW-0202">Cytokine</keyword>
<dbReference type="InterPro" id="IPR008983">
    <property type="entry name" value="Tumour_necrosis_fac-like_dom"/>
</dbReference>
<evidence type="ECO:0000256" key="7">
    <source>
        <dbReference type="SAM" id="Phobius"/>
    </source>
</evidence>
<dbReference type="SUPFAM" id="SSF49842">
    <property type="entry name" value="TNF-like"/>
    <property type="match status" value="1"/>
</dbReference>
<evidence type="ECO:0000313" key="8">
    <source>
        <dbReference type="EMBL" id="OXA44742.1"/>
    </source>
</evidence>
<reference evidence="8 9" key="1">
    <citation type="submission" date="2015-12" db="EMBL/GenBank/DDBJ databases">
        <title>The genome of Folsomia candida.</title>
        <authorList>
            <person name="Faddeeva A."/>
            <person name="Derks M.F."/>
            <person name="Anvar Y."/>
            <person name="Smit S."/>
            <person name="Van Straalen N."/>
            <person name="Roelofs D."/>
        </authorList>
    </citation>
    <scope>NUCLEOTIDE SEQUENCE [LARGE SCALE GENOMIC DNA]</scope>
    <source>
        <strain evidence="8 9">VU population</strain>
        <tissue evidence="8">Whole body</tissue>
    </source>
</reference>
<keyword evidence="7" id="KW-0472">Membrane</keyword>
<comment type="caution">
    <text evidence="8">The sequence shown here is derived from an EMBL/GenBank/DDBJ whole genome shotgun (WGS) entry which is preliminary data.</text>
</comment>
<feature type="region of interest" description="Disordered" evidence="6">
    <location>
        <begin position="143"/>
        <end position="231"/>
    </location>
</feature>
<feature type="region of interest" description="Disordered" evidence="6">
    <location>
        <begin position="274"/>
        <end position="297"/>
    </location>
</feature>
<keyword evidence="9" id="KW-1185">Reference proteome</keyword>
<sequence length="724" mass="78930">MKSDFVSIKLPPPTLTSTKRKEKLIFPFWFQIVFITSIVLFTVLLIHHEVELSRCTGHEDRITELEARVLELMNSISLKSQNDVLDGGPENLNIPSSLESDGNVRFKRENTPPIRQQSYFREADFLSRVTLPPIDGYQFHEERYDGGRANDGPITHTRTYHSSSRSNRNMELVQEPTSYEDQDLGGASSVGGASSRGGSNGYRSHSSSSSQRRGYEPEVGESSSIEDNNGASGSIGTLGGCTTCAGAGGSTGVQTTYTRTSTITHPRVETVHYSRHGGSSSTNLGAHQGYESESGSSELNIGAQSNRQNQNMPALAGILHNPRNVFRTSGIDLGLGKTFTSGMRAAGCGNTTTTTTTRRGNLAGTVAPCLQSYNYTEVREYSIPVPAGDYSGTRRQGGQIDVVEETSRSSSGSGSITREHHPPMRVIVEGSPTTRQRSQGGGHVTSSGQTEYREFHFRGSGNTDYEYTTLREVPTTTTTTTTPRTTTTTHQPYDERMGASATNYRGHTSYRTYESNYDNRAGTYGGGYSRDVVIPTTTTTQQPYDERIRYPASNYYPRQEIIVPQPISVTGYKSTCRGPKPLAGHYLAGGTGRLTSADGVFKEWVAADWMTTTSIYTEDYSRSDSFIGVSTVTGAFTVKKAGVYFIYAQISSDDINGFNVEVNSAPFLKCRTTPALAGPCYVAGLRFLDADDQLVIRAVDIVRVSSFNTDMTYFGIMNVGGVCS</sequence>
<comment type="subcellular location">
    <subcellularLocation>
        <location evidence="1">Secreted</location>
    </subcellularLocation>
</comment>
<keyword evidence="7" id="KW-0812">Transmembrane</keyword>
<feature type="region of interest" description="Disordered" evidence="6">
    <location>
        <begin position="403"/>
        <end position="422"/>
    </location>
</feature>
<evidence type="ECO:0000256" key="4">
    <source>
        <dbReference type="ARBA" id="ARBA00023157"/>
    </source>
</evidence>
<dbReference type="EMBL" id="LNIX01000019">
    <property type="protein sequence ID" value="OXA44742.1"/>
    <property type="molecule type" value="Genomic_DNA"/>
</dbReference>
<proteinExistence type="predicted"/>
<dbReference type="Gene3D" id="2.60.120.40">
    <property type="match status" value="1"/>
</dbReference>
<dbReference type="OrthoDB" id="6159739at2759"/>
<feature type="region of interest" description="Disordered" evidence="6">
    <location>
        <begin position="431"/>
        <end position="452"/>
    </location>
</feature>
<gene>
    <name evidence="8" type="ORF">Fcan01_20524</name>
</gene>
<feature type="compositionally biased region" description="Polar residues" evidence="6">
    <location>
        <begin position="431"/>
        <end position="450"/>
    </location>
</feature>
<keyword evidence="3" id="KW-0964">Secreted</keyword>